<proteinExistence type="predicted"/>
<gene>
    <name evidence="2" type="ORF">SDC9_173459</name>
</gene>
<dbReference type="AlphaFoldDB" id="A0A645GGI4"/>
<name>A0A645GGI4_9ZZZZ</name>
<comment type="caution">
    <text evidence="2">The sequence shown here is derived from an EMBL/GenBank/DDBJ whole genome shotgun (WGS) entry which is preliminary data.</text>
</comment>
<evidence type="ECO:0000313" key="2">
    <source>
        <dbReference type="EMBL" id="MPN26037.1"/>
    </source>
</evidence>
<protein>
    <submittedName>
        <fullName evidence="2">Uncharacterized protein</fullName>
    </submittedName>
</protein>
<accession>A0A645GGI4</accession>
<evidence type="ECO:0000256" key="1">
    <source>
        <dbReference type="SAM" id="MobiDB-lite"/>
    </source>
</evidence>
<dbReference type="EMBL" id="VSSQ01075439">
    <property type="protein sequence ID" value="MPN26037.1"/>
    <property type="molecule type" value="Genomic_DNA"/>
</dbReference>
<organism evidence="2">
    <name type="scientific">bioreactor metagenome</name>
    <dbReference type="NCBI Taxonomy" id="1076179"/>
    <lineage>
        <taxon>unclassified sequences</taxon>
        <taxon>metagenomes</taxon>
        <taxon>ecological metagenomes</taxon>
    </lineage>
</organism>
<feature type="region of interest" description="Disordered" evidence="1">
    <location>
        <begin position="35"/>
        <end position="57"/>
    </location>
</feature>
<sequence>MMQTAVETAGFGLPHFRIGCRQIFRTHLLRHIQQGKPRRIRYPTAAGQGKKRHQTGGMLSSAQLGADISRFQGEPRLHHVEEAGFSHPRRTCHDADTSGKPVLQLVFAPTQ</sequence>
<reference evidence="2" key="1">
    <citation type="submission" date="2019-08" db="EMBL/GenBank/DDBJ databases">
        <authorList>
            <person name="Kucharzyk K."/>
            <person name="Murdoch R.W."/>
            <person name="Higgins S."/>
            <person name="Loffler F."/>
        </authorList>
    </citation>
    <scope>NUCLEOTIDE SEQUENCE</scope>
</reference>